<dbReference type="InterPro" id="IPR019460">
    <property type="entry name" value="Atg11_C"/>
</dbReference>
<evidence type="ECO:0000256" key="5">
    <source>
        <dbReference type="ARBA" id="ARBA00022490"/>
    </source>
</evidence>
<feature type="coiled-coil region" evidence="17">
    <location>
        <begin position="856"/>
        <end position="922"/>
    </location>
</feature>
<keyword evidence="13" id="KW-0131">Cell cycle</keyword>
<evidence type="ECO:0000256" key="4">
    <source>
        <dbReference type="ARBA" id="ARBA00004514"/>
    </source>
</evidence>
<feature type="domain" description="Autophagy-related protein 11 C-terminal" evidence="19">
    <location>
        <begin position="1325"/>
        <end position="1446"/>
    </location>
</feature>
<dbReference type="CDD" id="cd17060">
    <property type="entry name" value="Ubl_RB1CC1"/>
    <property type="match status" value="1"/>
</dbReference>
<feature type="compositionally biased region" description="Low complexity" evidence="18">
    <location>
        <begin position="657"/>
        <end position="669"/>
    </location>
</feature>
<dbReference type="GO" id="GO:0034045">
    <property type="term" value="C:phagophore assembly site membrane"/>
    <property type="evidence" value="ECO:0007669"/>
    <property type="project" value="TreeGrafter"/>
</dbReference>
<dbReference type="GO" id="GO:0000045">
    <property type="term" value="P:autophagosome assembly"/>
    <property type="evidence" value="ECO:0007669"/>
    <property type="project" value="InterPro"/>
</dbReference>
<dbReference type="Ensembl" id="ENSSTUT00000019708.1">
    <property type="protein sequence ID" value="ENSSTUP00000018737.1"/>
    <property type="gene ID" value="ENSSTUG00000008258.1"/>
</dbReference>
<proteinExistence type="predicted"/>
<dbReference type="GO" id="GO:0005764">
    <property type="term" value="C:lysosome"/>
    <property type="evidence" value="ECO:0007669"/>
    <property type="project" value="UniProtKB-SubCell"/>
</dbReference>
<feature type="coiled-coil region" evidence="17">
    <location>
        <begin position="784"/>
        <end position="818"/>
    </location>
</feature>
<dbReference type="GO" id="GO:0061709">
    <property type="term" value="P:reticulophagy"/>
    <property type="evidence" value="ECO:0007669"/>
    <property type="project" value="TreeGrafter"/>
</dbReference>
<keyword evidence="21" id="KW-1185">Reference proteome</keyword>
<feature type="region of interest" description="Disordered" evidence="18">
    <location>
        <begin position="1331"/>
        <end position="1353"/>
    </location>
</feature>
<evidence type="ECO:0000256" key="12">
    <source>
        <dbReference type="ARBA" id="ARBA00023242"/>
    </source>
</evidence>
<dbReference type="FunFam" id="3.10.20.90:FF:000049">
    <property type="entry name" value="RB1-inducible coiled-coil protein 1 isoform X1"/>
    <property type="match status" value="1"/>
</dbReference>
<evidence type="ECO:0000313" key="20">
    <source>
        <dbReference type="Ensembl" id="ENSSTUP00000018737.1"/>
    </source>
</evidence>
<feature type="compositionally biased region" description="Polar residues" evidence="18">
    <location>
        <begin position="273"/>
        <end position="282"/>
    </location>
</feature>
<dbReference type="GO" id="GO:0000422">
    <property type="term" value="P:autophagy of mitochondrion"/>
    <property type="evidence" value="ECO:0007669"/>
    <property type="project" value="TreeGrafter"/>
</dbReference>
<dbReference type="GO" id="GO:0061723">
    <property type="term" value="P:glycophagy"/>
    <property type="evidence" value="ECO:0007669"/>
    <property type="project" value="TreeGrafter"/>
</dbReference>
<evidence type="ECO:0000313" key="21">
    <source>
        <dbReference type="Proteomes" id="UP000472277"/>
    </source>
</evidence>
<feature type="region of interest" description="Disordered" evidence="18">
    <location>
        <begin position="649"/>
        <end position="669"/>
    </location>
</feature>
<accession>A0A673XCM8</accession>
<protein>
    <recommendedName>
        <fullName evidence="15">RB1-inducible coiled-coil protein 1</fullName>
    </recommendedName>
    <alternativeName>
        <fullName evidence="16">FAK family kinase-interacting protein of 200 kDa</fullName>
    </alternativeName>
</protein>
<dbReference type="GO" id="GO:0005829">
    <property type="term" value="C:cytosol"/>
    <property type="evidence" value="ECO:0007669"/>
    <property type="project" value="UniProtKB-SubCell"/>
</dbReference>
<dbReference type="Pfam" id="PF10377">
    <property type="entry name" value="ATG11"/>
    <property type="match status" value="1"/>
</dbReference>
<evidence type="ECO:0000256" key="10">
    <source>
        <dbReference type="ARBA" id="ARBA00023163"/>
    </source>
</evidence>
<dbReference type="GO" id="GO:0034517">
    <property type="term" value="P:ribophagy"/>
    <property type="evidence" value="ECO:0007669"/>
    <property type="project" value="TreeGrafter"/>
</dbReference>
<sequence length="1453" mass="165640">MKLYVFQVNNGSTLTFDTELAVQTVLDLKHAIQVKYKIATQHQVLVVNGGECMVAERRVCSYSAGTDTNPIFLFNKEMILCDRAPTITKTTFSIENEMELKVEESLMMPAVFHTVASRTQLAVEMFEVAKKLCSFCERLVHDEHLQHQGWAAIMANLDDCTLSYQKLLWKFDTAYMNYQQDFEDIKLKLTKLGTAVSVMAKIPLLECLTRHSYRECLEKSCSTPAKNSHETEEEKSTDSVLCPTPTETQRSSTKLPLSVCAPGAGGSPDPAQAQESSEMTDSSELRAALQEADSPERANPPSFNVTLLDWINVQDRPNDVESVVRKCFDSINRLDPRIIQPFLSECRDTIAKLDNQNMKAIKGLEDRLYALDQMIASCNKLVNEQKELAQGFLANQKRAENLKDTSVLPDLCLSHANQLMIMLTNHRKLLDIKQKCTTAKQELANNLQVRLKWCCYVMLHADQDGEKLQALLRLLTELMERVRVVDALSTVPQMYCLAVVEVVRRKIFIGHYREWACALVKDGKRLYETEKYKRETFGKLFRKSFLRNRLFRGLDSWPPTSFCTRKPRKFDFELPDISLGDLQYLKTCCPTEVQPFLRLPTLCDFEPLHQHVEMLQQLVLATQAASVDEMSRTITDLLSEQRRSTAAVTPLTTWSNSTPGTTFTSSVTPSSLSLPGPLCQPLPGHGPTTLEDLSPDSIDAQTFDFETIGHPNMDPVLQQAGSLDLDSLAESPESDFMSAVNEFVIENPPTPISDPTSPGMMVESLYSSVINAIDSKRMHDTTALERENSKMAALKLSMEKYRTAAEESQTNLRSVKDDLYRHRDLLLKEQRDFGFALKTMTSEVCNMVDTIRNREKEQHQAELLSLQQDHENQLQALMEENQVNKNIVKDVQRGMLELEGLLEHKKEELTQLEVEREHWAEAENGHTQMARDLEQKISDQAQEVQTLVSSRDSLASQLETLHIEIKRGQQKIRQELEERMRQQHQAQLDTLVRKNQEALEHLATENRAKLSEVTDLHAATLTERDCQLMDLEARVIELADLRCKLEVELALKESETEEVRLLYEEAKQGQQEANVGKATVEAETQSLSEQLAQVNRQLQAKNEEYETGLAELRRLMRMEKDQCISELADRHEEERNQLHRELTALQQQTLDTERSRVEQLQNLQRDLDLQTAALCEDKEKQRGISEEQEQHLRTVICDLQVENDLLAKRIEQDTQTAQERLEKEKALKAAVPDDFKDLKEAGLSEVQTEGRGSDAGAPLSLDSALQEHLQQETASLHTQLELLERRKNEEMQNLKTSLIAEQQTNFNTVLTREKLKKEQIINDLTEKLRKVTQQQEKDKGTGQTDTMSSVSSRHSEKIAIRDFQVGDLVLIILDERHDNYVLFTVGPTLYFLHSESLTALDLKPASGASRRPWVLGKVMEKEYCQAKKAQNRFKVPLGTKFYRVKAVSWNKKV</sequence>
<dbReference type="GO" id="GO:0031090">
    <property type="term" value="C:organelle membrane"/>
    <property type="evidence" value="ECO:0007669"/>
    <property type="project" value="UniProtKB-ARBA"/>
</dbReference>
<dbReference type="PANTHER" id="PTHR13222:SF1">
    <property type="entry name" value="RB1-INDUCIBLE COILED-COIL PROTEIN 1"/>
    <property type="match status" value="1"/>
</dbReference>
<evidence type="ECO:0000256" key="16">
    <source>
        <dbReference type="ARBA" id="ARBA00080154"/>
    </source>
</evidence>
<feature type="compositionally biased region" description="Polar residues" evidence="18">
    <location>
        <begin position="245"/>
        <end position="255"/>
    </location>
</feature>
<comment type="subcellular location">
    <subcellularLocation>
        <location evidence="4">Cytoplasm</location>
        <location evidence="4">Cytosol</location>
    </subcellularLocation>
    <subcellularLocation>
        <location evidence="3">Lysosome</location>
    </subcellularLocation>
    <subcellularLocation>
        <location evidence="1">Nucleus</location>
    </subcellularLocation>
    <subcellularLocation>
        <location evidence="2">Preautophagosomal structure</location>
    </subcellularLocation>
</comment>
<evidence type="ECO:0000256" key="2">
    <source>
        <dbReference type="ARBA" id="ARBA00004329"/>
    </source>
</evidence>
<dbReference type="GeneTree" id="ENSGT00390000015871"/>
<evidence type="ECO:0000256" key="18">
    <source>
        <dbReference type="SAM" id="MobiDB-lite"/>
    </source>
</evidence>
<evidence type="ECO:0000256" key="3">
    <source>
        <dbReference type="ARBA" id="ARBA00004371"/>
    </source>
</evidence>
<evidence type="ECO:0000256" key="15">
    <source>
        <dbReference type="ARBA" id="ARBA00069790"/>
    </source>
</evidence>
<name>A0A673XCM8_SALTR</name>
<evidence type="ECO:0000259" key="19">
    <source>
        <dbReference type="Pfam" id="PF10377"/>
    </source>
</evidence>
<gene>
    <name evidence="20" type="primary">RB1CC1</name>
    <name evidence="20" type="synonym">LOC115157182</name>
</gene>
<keyword evidence="5" id="KW-0963">Cytoplasm</keyword>
<dbReference type="GO" id="GO:0005634">
    <property type="term" value="C:nucleus"/>
    <property type="evidence" value="ECO:0007669"/>
    <property type="project" value="UniProtKB-SubCell"/>
</dbReference>
<evidence type="ECO:0000256" key="8">
    <source>
        <dbReference type="ARBA" id="ARBA00023015"/>
    </source>
</evidence>
<dbReference type="GO" id="GO:0034727">
    <property type="term" value="P:piecemeal microautophagy of the nucleus"/>
    <property type="evidence" value="ECO:0007669"/>
    <property type="project" value="TreeGrafter"/>
</dbReference>
<reference evidence="20" key="2">
    <citation type="submission" date="2025-09" db="UniProtKB">
        <authorList>
            <consortium name="Ensembl"/>
        </authorList>
    </citation>
    <scope>IDENTIFICATION</scope>
</reference>
<keyword evidence="12" id="KW-0539">Nucleus</keyword>
<keyword evidence="9 17" id="KW-0175">Coiled coil</keyword>
<evidence type="ECO:0000256" key="7">
    <source>
        <dbReference type="ARBA" id="ARBA00023006"/>
    </source>
</evidence>
<comment type="function">
    <text evidence="14">Involved in autophagy. Regulates early events but also late events of autophagosome formation through direct interaction with Atg16L1. Required for the formation of the autophagosome-like double-membrane structure that surrounds the Salmonella-containing vacuole (SCV) during S.typhimurium infection and subsequent xenophagy. Involved in repair of DNA damage caused by ionizing radiation, which subsequently improves cell survival by decreasing apoptosis. Inhibits PTK2/FAK1 and PTK2B/PYK2 kinase activity, affecting their downstream signaling pathways. Plays a role as a modulator of TGF-beta-signaling by restricting substrate specificity of RNF111. Functions as a DNA-binding transcription factor. Is a potent regulator of the RB1 pathway through induction of RB1 expression. Plays a crucial role in muscular differentiation. Plays an indispensable role in fetal hematopoiesis and in the regulation of neuronal homeostasis.</text>
</comment>
<feature type="coiled-coil region" evidence="17">
    <location>
        <begin position="1052"/>
        <end position="1170"/>
    </location>
</feature>
<dbReference type="Proteomes" id="UP000472277">
    <property type="component" value="Chromosome 21"/>
</dbReference>
<reference evidence="20" key="1">
    <citation type="submission" date="2025-08" db="UniProtKB">
        <authorList>
            <consortium name="Ensembl"/>
        </authorList>
    </citation>
    <scope>IDENTIFICATION</scope>
</reference>
<evidence type="ECO:0000256" key="14">
    <source>
        <dbReference type="ARBA" id="ARBA00053494"/>
    </source>
</evidence>
<evidence type="ECO:0000256" key="1">
    <source>
        <dbReference type="ARBA" id="ARBA00004123"/>
    </source>
</evidence>
<keyword evidence="8" id="KW-0805">Transcription regulation</keyword>
<keyword evidence="7" id="KW-0072">Autophagy</keyword>
<evidence type="ECO:0000256" key="11">
    <source>
        <dbReference type="ARBA" id="ARBA00023228"/>
    </source>
</evidence>
<feature type="compositionally biased region" description="Polar residues" evidence="18">
    <location>
        <begin position="1341"/>
        <end position="1352"/>
    </location>
</feature>
<dbReference type="GO" id="GO:0019901">
    <property type="term" value="F:protein kinase binding"/>
    <property type="evidence" value="ECO:0007669"/>
    <property type="project" value="UniProtKB-ARBA"/>
</dbReference>
<evidence type="ECO:0000256" key="13">
    <source>
        <dbReference type="ARBA" id="ARBA00023306"/>
    </source>
</evidence>
<evidence type="ECO:0000256" key="9">
    <source>
        <dbReference type="ARBA" id="ARBA00023054"/>
    </source>
</evidence>
<organism evidence="20 21">
    <name type="scientific">Salmo trutta</name>
    <name type="common">Brown trout</name>
    <dbReference type="NCBI Taxonomy" id="8032"/>
    <lineage>
        <taxon>Eukaryota</taxon>
        <taxon>Metazoa</taxon>
        <taxon>Chordata</taxon>
        <taxon>Craniata</taxon>
        <taxon>Vertebrata</taxon>
        <taxon>Euteleostomi</taxon>
        <taxon>Actinopterygii</taxon>
        <taxon>Neopterygii</taxon>
        <taxon>Teleostei</taxon>
        <taxon>Protacanthopterygii</taxon>
        <taxon>Salmoniformes</taxon>
        <taxon>Salmonidae</taxon>
        <taxon>Salmoninae</taxon>
        <taxon>Salmo</taxon>
    </lineage>
</organism>
<feature type="region of interest" description="Disordered" evidence="18">
    <location>
        <begin position="223"/>
        <end position="300"/>
    </location>
</feature>
<dbReference type="GO" id="GO:0008285">
    <property type="term" value="P:negative regulation of cell population proliferation"/>
    <property type="evidence" value="ECO:0007669"/>
    <property type="project" value="UniProtKB-ARBA"/>
</dbReference>
<keyword evidence="11" id="KW-0458">Lysosome</keyword>
<feature type="compositionally biased region" description="Basic and acidic residues" evidence="18">
    <location>
        <begin position="227"/>
        <end position="237"/>
    </location>
</feature>
<dbReference type="GO" id="GO:1990316">
    <property type="term" value="C:Atg1/ULK1 kinase complex"/>
    <property type="evidence" value="ECO:0007669"/>
    <property type="project" value="TreeGrafter"/>
</dbReference>
<feature type="compositionally biased region" description="Basic and acidic residues" evidence="18">
    <location>
        <begin position="1331"/>
        <end position="1340"/>
    </location>
</feature>
<dbReference type="InterPro" id="IPR040040">
    <property type="entry name" value="ATG11"/>
</dbReference>
<feature type="coiled-coil region" evidence="17">
    <location>
        <begin position="958"/>
        <end position="1001"/>
    </location>
</feature>
<keyword evidence="6" id="KW-0597">Phosphoprotein</keyword>
<evidence type="ECO:0000256" key="6">
    <source>
        <dbReference type="ARBA" id="ARBA00022553"/>
    </source>
</evidence>
<dbReference type="Gene3D" id="3.10.20.90">
    <property type="entry name" value="Phosphatidylinositol 3-kinase Catalytic Subunit, Chain A, domain 1"/>
    <property type="match status" value="1"/>
</dbReference>
<dbReference type="PANTHER" id="PTHR13222">
    <property type="entry name" value="RB1-INDUCIBLE COILED-COIL"/>
    <property type="match status" value="1"/>
</dbReference>
<dbReference type="GO" id="GO:0060090">
    <property type="term" value="F:molecular adaptor activity"/>
    <property type="evidence" value="ECO:0007669"/>
    <property type="project" value="TreeGrafter"/>
</dbReference>
<evidence type="ECO:0000256" key="17">
    <source>
        <dbReference type="SAM" id="Coils"/>
    </source>
</evidence>
<keyword evidence="10" id="KW-0804">Transcription</keyword>